<dbReference type="OrthoDB" id="9182647at2"/>
<dbReference type="eggNOG" id="ENOG5032ZRB">
    <property type="taxonomic scope" value="Bacteria"/>
</dbReference>
<protein>
    <submittedName>
        <fullName evidence="2">Uncharacterized protein</fullName>
    </submittedName>
</protein>
<gene>
    <name evidence="2" type="ordered locus">Rfer_2019</name>
</gene>
<dbReference type="STRING" id="338969.Rfer_2019"/>
<name>Q21WV9_ALBFT</name>
<reference evidence="3" key="1">
    <citation type="submission" date="2006-02" db="EMBL/GenBank/DDBJ databases">
        <title>Complete sequence of chromosome of Rhodoferax ferrireducens DSM 15236.</title>
        <authorList>
            <person name="Copeland A."/>
            <person name="Lucas S."/>
            <person name="Lapidus A."/>
            <person name="Barry K."/>
            <person name="Detter J.C."/>
            <person name="Glavina del Rio T."/>
            <person name="Hammon N."/>
            <person name="Israni S."/>
            <person name="Pitluck S."/>
            <person name="Brettin T."/>
            <person name="Bruce D."/>
            <person name="Han C."/>
            <person name="Tapia R."/>
            <person name="Gilna P."/>
            <person name="Kiss H."/>
            <person name="Schmutz J."/>
            <person name="Larimer F."/>
            <person name="Land M."/>
            <person name="Kyrpides N."/>
            <person name="Ivanova N."/>
            <person name="Richardson P."/>
        </authorList>
    </citation>
    <scope>NUCLEOTIDE SEQUENCE [LARGE SCALE GENOMIC DNA]</scope>
    <source>
        <strain evidence="3">ATCC BAA-621 / DSM 15236 / T118</strain>
    </source>
</reference>
<dbReference type="EMBL" id="CP000267">
    <property type="protein sequence ID" value="ABD69744.1"/>
    <property type="molecule type" value="Genomic_DNA"/>
</dbReference>
<feature type="region of interest" description="Disordered" evidence="1">
    <location>
        <begin position="42"/>
        <end position="63"/>
    </location>
</feature>
<proteinExistence type="predicted"/>
<dbReference type="RefSeq" id="WP_011464312.1">
    <property type="nucleotide sequence ID" value="NC_007908.1"/>
</dbReference>
<dbReference type="HOGENOM" id="CLU_108825_1_0_4"/>
<organism evidence="2 3">
    <name type="scientific">Albidiferax ferrireducens (strain ATCC BAA-621 / DSM 15236 / T118)</name>
    <name type="common">Rhodoferax ferrireducens</name>
    <dbReference type="NCBI Taxonomy" id="338969"/>
    <lineage>
        <taxon>Bacteria</taxon>
        <taxon>Pseudomonadati</taxon>
        <taxon>Pseudomonadota</taxon>
        <taxon>Betaproteobacteria</taxon>
        <taxon>Burkholderiales</taxon>
        <taxon>Comamonadaceae</taxon>
        <taxon>Rhodoferax</taxon>
    </lineage>
</organism>
<dbReference type="Proteomes" id="UP000008332">
    <property type="component" value="Chromosome"/>
</dbReference>
<evidence type="ECO:0000256" key="1">
    <source>
        <dbReference type="SAM" id="MobiDB-lite"/>
    </source>
</evidence>
<evidence type="ECO:0000313" key="2">
    <source>
        <dbReference type="EMBL" id="ABD69744.1"/>
    </source>
</evidence>
<sequence>MVTTNKKIVSAKSAKTAAPAVVRAKVTPAPVAPATMAKVAPKRSAKPIAKPIAMPKTEKPAKVKKSKLVRDSFTIPKAEYTVLDDLKQRAGKLAHAVKKSELLRAGIKALAAMSDGAFLAALKAVPAIKTGRPNKD</sequence>
<accession>Q21WV9</accession>
<dbReference type="KEGG" id="rfr:Rfer_2019"/>
<evidence type="ECO:0000313" key="3">
    <source>
        <dbReference type="Proteomes" id="UP000008332"/>
    </source>
</evidence>
<dbReference type="AlphaFoldDB" id="Q21WV9"/>
<keyword evidence="3" id="KW-1185">Reference proteome</keyword>